<protein>
    <submittedName>
        <fullName evidence="2">YceI family protein</fullName>
    </submittedName>
</protein>
<dbReference type="SUPFAM" id="SSF101874">
    <property type="entry name" value="YceI-like"/>
    <property type="match status" value="1"/>
</dbReference>
<name>A0A399D2E2_9BACT</name>
<dbReference type="Pfam" id="PF04264">
    <property type="entry name" value="YceI"/>
    <property type="match status" value="1"/>
</dbReference>
<dbReference type="Proteomes" id="UP000266441">
    <property type="component" value="Unassembled WGS sequence"/>
</dbReference>
<dbReference type="InterPro" id="IPR036761">
    <property type="entry name" value="TTHA0802/YceI-like_sf"/>
</dbReference>
<keyword evidence="3" id="KW-1185">Reference proteome</keyword>
<sequence length="186" mass="20511">MVAAEYEVDKKKSNVKWNGKKVTGEHYGTIKLKSGTLEVEDNKIESGTFHMDMTSIVNEDLKSKSTNAKLVGHLKSDDFFSVDKHPVSTLVLTNVKHKTGNVYVFSGNLTIKGITHPVSFDASVDVDNDKLTANGKIEVDRTLYDIKFRSGKFFPDLGNKLIYDTFSLDFNIVATAGAGTAMLITK</sequence>
<dbReference type="Gene3D" id="2.40.128.110">
    <property type="entry name" value="Lipid/polyisoprenoid-binding, YceI-like"/>
    <property type="match status" value="1"/>
</dbReference>
<dbReference type="AlphaFoldDB" id="A0A399D2E2"/>
<reference evidence="2 3" key="1">
    <citation type="journal article" date="2015" name="Int. J. Syst. Evol. Microbiol.">
        <title>Mariniphaga sediminis sp. nov., isolated from coastal sediment.</title>
        <authorList>
            <person name="Wang F.Q."/>
            <person name="Shen Q.Y."/>
            <person name="Chen G.J."/>
            <person name="Du Z.J."/>
        </authorList>
    </citation>
    <scope>NUCLEOTIDE SEQUENCE [LARGE SCALE GENOMIC DNA]</scope>
    <source>
        <strain evidence="2 3">SY21</strain>
    </source>
</reference>
<comment type="caution">
    <text evidence="2">The sequence shown here is derived from an EMBL/GenBank/DDBJ whole genome shotgun (WGS) entry which is preliminary data.</text>
</comment>
<dbReference type="InterPro" id="IPR007372">
    <property type="entry name" value="Lipid/polyisoprenoid-bd_YceI"/>
</dbReference>
<proteinExistence type="predicted"/>
<accession>A0A399D2E2</accession>
<dbReference type="PANTHER" id="PTHR34406">
    <property type="entry name" value="PROTEIN YCEI"/>
    <property type="match status" value="1"/>
</dbReference>
<dbReference type="EMBL" id="QWET01000004">
    <property type="protein sequence ID" value="RIH66135.1"/>
    <property type="molecule type" value="Genomic_DNA"/>
</dbReference>
<evidence type="ECO:0000259" key="1">
    <source>
        <dbReference type="SMART" id="SM00867"/>
    </source>
</evidence>
<organism evidence="2 3">
    <name type="scientific">Mariniphaga sediminis</name>
    <dbReference type="NCBI Taxonomy" id="1628158"/>
    <lineage>
        <taxon>Bacteria</taxon>
        <taxon>Pseudomonadati</taxon>
        <taxon>Bacteroidota</taxon>
        <taxon>Bacteroidia</taxon>
        <taxon>Marinilabiliales</taxon>
        <taxon>Prolixibacteraceae</taxon>
        <taxon>Mariniphaga</taxon>
    </lineage>
</organism>
<dbReference type="PANTHER" id="PTHR34406:SF1">
    <property type="entry name" value="PROTEIN YCEI"/>
    <property type="match status" value="1"/>
</dbReference>
<evidence type="ECO:0000313" key="2">
    <source>
        <dbReference type="EMBL" id="RIH66135.1"/>
    </source>
</evidence>
<gene>
    <name evidence="2" type="ORF">D1164_07015</name>
</gene>
<feature type="domain" description="Lipid/polyisoprenoid-binding YceI-like" evidence="1">
    <location>
        <begin position="5"/>
        <end position="175"/>
    </location>
</feature>
<evidence type="ECO:0000313" key="3">
    <source>
        <dbReference type="Proteomes" id="UP000266441"/>
    </source>
</evidence>
<dbReference type="SMART" id="SM00867">
    <property type="entry name" value="YceI"/>
    <property type="match status" value="1"/>
</dbReference>
<dbReference type="OrthoDB" id="951410at2"/>